<comment type="cofactor">
    <cofactor evidence="1 19">
        <name>Mg(2+)</name>
        <dbReference type="ChEBI" id="CHEBI:18420"/>
    </cofactor>
</comment>
<sequence length="248" mass="26480">MPKLSLRPLITAFMFLTRLPMPVLKDFQPQDSGRALAYFPVVGLAIGLLMLLIAQLIPMPPLVLAAVLLTFWVFITGGLHIDGLADSADGWLGGTGDKERSLEIMKDPRCGSAALMAVGCLLIIKFSALASLLEQGQLVALLLAPLIGRCVPLILFLTTPYVRKDGLAQHFITYSSKPAIAAVLLAMLLLCFISLSLTTALIVLSSCAIVLLGLRYLMMDRLQGNTGDTTGAAVEIIEATVLMALCIS</sequence>
<evidence type="ECO:0000256" key="18">
    <source>
        <dbReference type="ARBA" id="ARBA00049504"/>
    </source>
</evidence>
<dbReference type="PANTHER" id="PTHR34148">
    <property type="entry name" value="ADENOSYLCOBINAMIDE-GDP RIBAZOLETRANSFERASE"/>
    <property type="match status" value="1"/>
</dbReference>
<keyword evidence="9 19" id="KW-0808">Transferase</keyword>
<keyword evidence="21" id="KW-1185">Reference proteome</keyword>
<evidence type="ECO:0000256" key="2">
    <source>
        <dbReference type="ARBA" id="ARBA00004651"/>
    </source>
</evidence>
<evidence type="ECO:0000256" key="6">
    <source>
        <dbReference type="ARBA" id="ARBA00015850"/>
    </source>
</evidence>
<comment type="catalytic activity">
    <reaction evidence="17 19">
        <text>alpha-ribazole + adenosylcob(III)inamide-GDP = adenosylcob(III)alamin + GMP + H(+)</text>
        <dbReference type="Rhea" id="RHEA:16049"/>
        <dbReference type="ChEBI" id="CHEBI:10329"/>
        <dbReference type="ChEBI" id="CHEBI:15378"/>
        <dbReference type="ChEBI" id="CHEBI:18408"/>
        <dbReference type="ChEBI" id="CHEBI:58115"/>
        <dbReference type="ChEBI" id="CHEBI:60487"/>
        <dbReference type="EC" id="2.7.8.26"/>
    </reaction>
</comment>
<evidence type="ECO:0000256" key="19">
    <source>
        <dbReference type="HAMAP-Rule" id="MF_00719"/>
    </source>
</evidence>
<proteinExistence type="inferred from homology"/>
<keyword evidence="11 19" id="KW-0460">Magnesium</keyword>
<keyword evidence="7 19" id="KW-1003">Cell membrane</keyword>
<dbReference type="GO" id="GO:0051073">
    <property type="term" value="F:adenosylcobinamide-GDP ribazoletransferase activity"/>
    <property type="evidence" value="ECO:0007669"/>
    <property type="project" value="UniProtKB-UniRule"/>
</dbReference>
<evidence type="ECO:0000256" key="5">
    <source>
        <dbReference type="ARBA" id="ARBA00013200"/>
    </source>
</evidence>
<dbReference type="EC" id="2.7.8.26" evidence="5 19"/>
<evidence type="ECO:0000313" key="20">
    <source>
        <dbReference type="EMBL" id="MCZ0864920.1"/>
    </source>
</evidence>
<evidence type="ECO:0000256" key="12">
    <source>
        <dbReference type="ARBA" id="ARBA00022989"/>
    </source>
</evidence>
<evidence type="ECO:0000256" key="7">
    <source>
        <dbReference type="ARBA" id="ARBA00022475"/>
    </source>
</evidence>
<evidence type="ECO:0000256" key="16">
    <source>
        <dbReference type="ARBA" id="ARBA00032853"/>
    </source>
</evidence>
<evidence type="ECO:0000256" key="3">
    <source>
        <dbReference type="ARBA" id="ARBA00004663"/>
    </source>
</evidence>
<dbReference type="GO" id="GO:0009236">
    <property type="term" value="P:cobalamin biosynthetic process"/>
    <property type="evidence" value="ECO:0007669"/>
    <property type="project" value="UniProtKB-UniRule"/>
</dbReference>
<dbReference type="AlphaFoldDB" id="A0A9J6RL38"/>
<evidence type="ECO:0000256" key="13">
    <source>
        <dbReference type="ARBA" id="ARBA00023136"/>
    </source>
</evidence>
<dbReference type="NCBIfam" id="TIGR00317">
    <property type="entry name" value="cobS"/>
    <property type="match status" value="1"/>
</dbReference>
<comment type="similarity">
    <text evidence="4 19">Belongs to the CobS family.</text>
</comment>
<comment type="caution">
    <text evidence="20">The sequence shown here is derived from an EMBL/GenBank/DDBJ whole genome shotgun (WGS) entry which is preliminary data.</text>
</comment>
<evidence type="ECO:0000256" key="9">
    <source>
        <dbReference type="ARBA" id="ARBA00022679"/>
    </source>
</evidence>
<dbReference type="GO" id="GO:0005886">
    <property type="term" value="C:plasma membrane"/>
    <property type="evidence" value="ECO:0007669"/>
    <property type="project" value="UniProtKB-SubCell"/>
</dbReference>
<dbReference type="Proteomes" id="UP001069090">
    <property type="component" value="Unassembled WGS sequence"/>
</dbReference>
<comment type="pathway">
    <text evidence="3 19">Cofactor biosynthesis; adenosylcobalamin biosynthesis; adenosylcobalamin from cob(II)yrinate a,c-diamide: step 7/7.</text>
</comment>
<dbReference type="PANTHER" id="PTHR34148:SF1">
    <property type="entry name" value="ADENOSYLCOBINAMIDE-GDP RIBAZOLETRANSFERASE"/>
    <property type="match status" value="1"/>
</dbReference>
<dbReference type="InterPro" id="IPR003805">
    <property type="entry name" value="CobS"/>
</dbReference>
<evidence type="ECO:0000256" key="8">
    <source>
        <dbReference type="ARBA" id="ARBA00022573"/>
    </source>
</evidence>
<name>A0A9J6RL38_9GAMM</name>
<dbReference type="Pfam" id="PF02654">
    <property type="entry name" value="CobS"/>
    <property type="match status" value="1"/>
</dbReference>
<evidence type="ECO:0000256" key="15">
    <source>
        <dbReference type="ARBA" id="ARBA00032605"/>
    </source>
</evidence>
<gene>
    <name evidence="19" type="primary">cobS</name>
    <name evidence="20" type="ORF">O0V09_06890</name>
</gene>
<feature type="transmembrane region" description="Helical" evidence="19">
    <location>
        <begin position="61"/>
        <end position="81"/>
    </location>
</feature>
<keyword evidence="12 19" id="KW-1133">Transmembrane helix</keyword>
<comment type="function">
    <text evidence="14 19">Joins adenosylcobinamide-GDP and alpha-ribazole to generate adenosylcobalamin (Ado-cobalamin). Also synthesizes adenosylcobalamin 5'-phosphate from adenosylcobinamide-GDP and alpha-ribazole 5'-phosphate.</text>
</comment>
<evidence type="ECO:0000256" key="14">
    <source>
        <dbReference type="ARBA" id="ARBA00025228"/>
    </source>
</evidence>
<evidence type="ECO:0000256" key="4">
    <source>
        <dbReference type="ARBA" id="ARBA00010561"/>
    </source>
</evidence>
<accession>A0A9J6RL38</accession>
<feature type="transmembrane region" description="Helical" evidence="19">
    <location>
        <begin position="179"/>
        <end position="212"/>
    </location>
</feature>
<organism evidence="20 21">
    <name type="scientific">Dasania phycosphaerae</name>
    <dbReference type="NCBI Taxonomy" id="2950436"/>
    <lineage>
        <taxon>Bacteria</taxon>
        <taxon>Pseudomonadati</taxon>
        <taxon>Pseudomonadota</taxon>
        <taxon>Gammaproteobacteria</taxon>
        <taxon>Cellvibrionales</taxon>
        <taxon>Spongiibacteraceae</taxon>
        <taxon>Dasania</taxon>
    </lineage>
</organism>
<dbReference type="NCBIfam" id="NF001278">
    <property type="entry name" value="PRK00235.1-5"/>
    <property type="match status" value="1"/>
</dbReference>
<feature type="transmembrane region" description="Helical" evidence="19">
    <location>
        <begin position="35"/>
        <end position="54"/>
    </location>
</feature>
<dbReference type="RefSeq" id="WP_258331073.1">
    <property type="nucleotide sequence ID" value="NZ_JAPTGG010000004.1"/>
</dbReference>
<reference evidence="20 21" key="1">
    <citation type="submission" date="2022-12" db="EMBL/GenBank/DDBJ databases">
        <title>Dasania phycosphaerae sp. nov., isolated from particulate material of the south coast of Korea.</title>
        <authorList>
            <person name="Jiang Y."/>
        </authorList>
    </citation>
    <scope>NUCLEOTIDE SEQUENCE [LARGE SCALE GENOMIC DNA]</scope>
    <source>
        <strain evidence="20 21">GY-19</strain>
    </source>
</reference>
<keyword evidence="8 19" id="KW-0169">Cobalamin biosynthesis</keyword>
<evidence type="ECO:0000256" key="11">
    <source>
        <dbReference type="ARBA" id="ARBA00022842"/>
    </source>
</evidence>
<comment type="catalytic activity">
    <reaction evidence="18 19">
        <text>alpha-ribazole 5'-phosphate + adenosylcob(III)inamide-GDP = adenosylcob(III)alamin 5'-phosphate + GMP + H(+)</text>
        <dbReference type="Rhea" id="RHEA:23560"/>
        <dbReference type="ChEBI" id="CHEBI:15378"/>
        <dbReference type="ChEBI" id="CHEBI:57918"/>
        <dbReference type="ChEBI" id="CHEBI:58115"/>
        <dbReference type="ChEBI" id="CHEBI:60487"/>
        <dbReference type="ChEBI" id="CHEBI:60493"/>
        <dbReference type="EC" id="2.7.8.26"/>
    </reaction>
</comment>
<keyword evidence="13 19" id="KW-0472">Membrane</keyword>
<feature type="transmembrane region" description="Helical" evidence="19">
    <location>
        <begin position="113"/>
        <end position="133"/>
    </location>
</feature>
<dbReference type="HAMAP" id="MF_00719">
    <property type="entry name" value="CobS"/>
    <property type="match status" value="1"/>
</dbReference>
<evidence type="ECO:0000313" key="21">
    <source>
        <dbReference type="Proteomes" id="UP001069090"/>
    </source>
</evidence>
<evidence type="ECO:0000256" key="1">
    <source>
        <dbReference type="ARBA" id="ARBA00001946"/>
    </source>
</evidence>
<protein>
    <recommendedName>
        <fullName evidence="6 19">Adenosylcobinamide-GDP ribazoletransferase</fullName>
        <ecNumber evidence="5 19">2.7.8.26</ecNumber>
    </recommendedName>
    <alternativeName>
        <fullName evidence="16 19">Cobalamin synthase</fullName>
    </alternativeName>
    <alternativeName>
        <fullName evidence="15 19">Cobalamin-5'-phosphate synthase</fullName>
    </alternativeName>
</protein>
<keyword evidence="10 19" id="KW-0812">Transmembrane</keyword>
<feature type="transmembrane region" description="Helical" evidence="19">
    <location>
        <begin position="140"/>
        <end position="159"/>
    </location>
</feature>
<dbReference type="GO" id="GO:0008818">
    <property type="term" value="F:cobalamin 5'-phosphate synthase activity"/>
    <property type="evidence" value="ECO:0007669"/>
    <property type="project" value="UniProtKB-UniRule"/>
</dbReference>
<comment type="subcellular location">
    <subcellularLocation>
        <location evidence="2 19">Cell membrane</location>
        <topology evidence="2 19">Multi-pass membrane protein</topology>
    </subcellularLocation>
</comment>
<evidence type="ECO:0000256" key="17">
    <source>
        <dbReference type="ARBA" id="ARBA00048623"/>
    </source>
</evidence>
<dbReference type="EMBL" id="JAPTGG010000004">
    <property type="protein sequence ID" value="MCZ0864920.1"/>
    <property type="molecule type" value="Genomic_DNA"/>
</dbReference>
<evidence type="ECO:0000256" key="10">
    <source>
        <dbReference type="ARBA" id="ARBA00022692"/>
    </source>
</evidence>